<dbReference type="Gene3D" id="3.10.20.30">
    <property type="match status" value="1"/>
</dbReference>
<dbReference type="InterPro" id="IPR003749">
    <property type="entry name" value="ThiS/MoaD-like"/>
</dbReference>
<dbReference type="InterPro" id="IPR052045">
    <property type="entry name" value="Sulfur_Carrier/Prot_Modifier"/>
</dbReference>
<dbReference type="PANTHER" id="PTHR38031">
    <property type="entry name" value="SULFUR CARRIER PROTEIN SLR0821-RELATED"/>
    <property type="match status" value="1"/>
</dbReference>
<dbReference type="AlphaFoldDB" id="A0A6J6P0P6"/>
<reference evidence="2" key="1">
    <citation type="submission" date="2020-05" db="EMBL/GenBank/DDBJ databases">
        <authorList>
            <person name="Chiriac C."/>
            <person name="Salcher M."/>
            <person name="Ghai R."/>
            <person name="Kavagutti S V."/>
        </authorList>
    </citation>
    <scope>NUCLEOTIDE SEQUENCE</scope>
</reference>
<dbReference type="EMBL" id="CAEZXP010000001">
    <property type="protein sequence ID" value="CAB4690214.1"/>
    <property type="molecule type" value="Genomic_DNA"/>
</dbReference>
<dbReference type="InterPro" id="IPR016155">
    <property type="entry name" value="Mopterin_synth/thiamin_S_b"/>
</dbReference>
<dbReference type="Pfam" id="PF02597">
    <property type="entry name" value="ThiS"/>
    <property type="match status" value="1"/>
</dbReference>
<organism evidence="2">
    <name type="scientific">freshwater metagenome</name>
    <dbReference type="NCBI Taxonomy" id="449393"/>
    <lineage>
        <taxon>unclassified sequences</taxon>
        <taxon>metagenomes</taxon>
        <taxon>ecological metagenomes</taxon>
    </lineage>
</organism>
<evidence type="ECO:0000256" key="1">
    <source>
        <dbReference type="SAM" id="MobiDB-lite"/>
    </source>
</evidence>
<name>A0A6J6P0P6_9ZZZZ</name>
<dbReference type="InterPro" id="IPR012675">
    <property type="entry name" value="Beta-grasp_dom_sf"/>
</dbReference>
<dbReference type="SUPFAM" id="SSF54285">
    <property type="entry name" value="MoaD/ThiS"/>
    <property type="match status" value="1"/>
</dbReference>
<dbReference type="PANTHER" id="PTHR38031:SF1">
    <property type="entry name" value="SULFUR CARRIER PROTEIN CYSO"/>
    <property type="match status" value="1"/>
</dbReference>
<accession>A0A6J6P0P6</accession>
<evidence type="ECO:0000313" key="2">
    <source>
        <dbReference type="EMBL" id="CAB4690214.1"/>
    </source>
</evidence>
<gene>
    <name evidence="2" type="ORF">UFOPK2399_00657</name>
</gene>
<proteinExistence type="predicted"/>
<sequence>MPTIRIPPILRPEAGNNRQVETGGSTVREALNELVTTYPGLANRIFAGDELPQFLNVFIDGQDVRLFDGLDTAVSPGTTVILLPAVAGGAR</sequence>
<protein>
    <submittedName>
        <fullName evidence="2">Unannotated protein</fullName>
    </submittedName>
</protein>
<feature type="region of interest" description="Disordered" evidence="1">
    <location>
        <begin position="1"/>
        <end position="23"/>
    </location>
</feature>